<dbReference type="InterPro" id="IPR050155">
    <property type="entry name" value="HAD-like_hydrolase_sf"/>
</dbReference>
<dbReference type="NCBIfam" id="TIGR03351">
    <property type="entry name" value="PhnX-like"/>
    <property type="match status" value="1"/>
</dbReference>
<dbReference type="Gene3D" id="1.10.150.240">
    <property type="entry name" value="Putative phosphatase, domain 2"/>
    <property type="match status" value="1"/>
</dbReference>
<evidence type="ECO:0000313" key="1">
    <source>
        <dbReference type="EMBL" id="RDY60058.1"/>
    </source>
</evidence>
<dbReference type="InterPro" id="IPR023214">
    <property type="entry name" value="HAD_sf"/>
</dbReference>
<sequence length="228" mass="25232">MKDIKLAVFDMAGTTVNEDNVVYKTVQRALEIGGFKVPLEKVLELGAGKEKYKAIEDILNEEMNGAVSKEKMEEIYLSFKRLLGEAYDQLEVAPYKGVEELFGILRSNQVKVVLNTGYDYRTAKTLVDKLGWEIGKEVDALITADDVEIGRPSSEMIDRAMEQFGIESAEQVLKAGDSVIDIEEGKNANCGMTVGVLTGAHTREQLVKANPTLILENLEELGKVLFPK</sequence>
<dbReference type="SFLD" id="SFLDG01129">
    <property type="entry name" value="C1.5:_HAD__Beta-PGM__Phosphata"/>
    <property type="match status" value="1"/>
</dbReference>
<dbReference type="GO" id="GO:0005829">
    <property type="term" value="C:cytosol"/>
    <property type="evidence" value="ECO:0007669"/>
    <property type="project" value="TreeGrafter"/>
</dbReference>
<keyword evidence="2" id="KW-1185">Reference proteome</keyword>
<dbReference type="PANTHER" id="PTHR43434:SF19">
    <property type="entry name" value="PHOSPHONOACETALDEHYDE HYDROLASE"/>
    <property type="match status" value="1"/>
</dbReference>
<dbReference type="SUPFAM" id="SSF56784">
    <property type="entry name" value="HAD-like"/>
    <property type="match status" value="1"/>
</dbReference>
<dbReference type="PANTHER" id="PTHR43434">
    <property type="entry name" value="PHOSPHOGLYCOLATE PHOSPHATASE"/>
    <property type="match status" value="1"/>
</dbReference>
<protein>
    <submittedName>
        <fullName evidence="1">Phosphonatase-like hydrolase</fullName>
    </submittedName>
</protein>
<name>A0A371JRB3_9FLAO</name>
<organism evidence="1 2">
    <name type="scientific">Flagellimonas nanhaiensis</name>
    <dbReference type="NCBI Taxonomy" id="2292706"/>
    <lineage>
        <taxon>Bacteria</taxon>
        <taxon>Pseudomonadati</taxon>
        <taxon>Bacteroidota</taxon>
        <taxon>Flavobacteriia</taxon>
        <taxon>Flavobacteriales</taxon>
        <taxon>Flavobacteriaceae</taxon>
        <taxon>Flagellimonas</taxon>
    </lineage>
</organism>
<proteinExistence type="predicted"/>
<dbReference type="OrthoDB" id="5504491at2"/>
<dbReference type="AlphaFoldDB" id="A0A371JRB3"/>
<dbReference type="InterPro" id="IPR036412">
    <property type="entry name" value="HAD-like_sf"/>
</dbReference>
<reference evidence="1 2" key="1">
    <citation type="submission" date="2018-08" db="EMBL/GenBank/DDBJ databases">
        <title>Muricauda nanhaiensis sp. nov., isolated from seawater of the South China Sea.</title>
        <authorList>
            <person name="Dang Y."/>
        </authorList>
    </citation>
    <scope>NUCLEOTIDE SEQUENCE [LARGE SCALE GENOMIC DNA]</scope>
    <source>
        <strain evidence="1 2">SM1704</strain>
    </source>
</reference>
<dbReference type="NCBIfam" id="TIGR01549">
    <property type="entry name" value="HAD-SF-IA-v1"/>
    <property type="match status" value="1"/>
</dbReference>
<dbReference type="InterPro" id="IPR023198">
    <property type="entry name" value="PGP-like_dom2"/>
</dbReference>
<dbReference type="RefSeq" id="WP_116184668.1">
    <property type="nucleotide sequence ID" value="NZ_QTJX01000002.1"/>
</dbReference>
<evidence type="ECO:0000313" key="2">
    <source>
        <dbReference type="Proteomes" id="UP000261828"/>
    </source>
</evidence>
<dbReference type="Proteomes" id="UP000261828">
    <property type="component" value="Unassembled WGS sequence"/>
</dbReference>
<dbReference type="InterPro" id="IPR006439">
    <property type="entry name" value="HAD-SF_hydro_IA"/>
</dbReference>
<dbReference type="SFLD" id="SFLDS00003">
    <property type="entry name" value="Haloacid_Dehalogenase"/>
    <property type="match status" value="1"/>
</dbReference>
<dbReference type="InterPro" id="IPR022468">
    <property type="entry name" value="PhnX-like"/>
</dbReference>
<dbReference type="GO" id="GO:0008967">
    <property type="term" value="F:phosphoglycolate phosphatase activity"/>
    <property type="evidence" value="ECO:0007669"/>
    <property type="project" value="TreeGrafter"/>
</dbReference>
<comment type="caution">
    <text evidence="1">The sequence shown here is derived from an EMBL/GenBank/DDBJ whole genome shotgun (WGS) entry which is preliminary data.</text>
</comment>
<accession>A0A371JRB3</accession>
<dbReference type="Pfam" id="PF00702">
    <property type="entry name" value="Hydrolase"/>
    <property type="match status" value="1"/>
</dbReference>
<dbReference type="Gene3D" id="3.40.50.1000">
    <property type="entry name" value="HAD superfamily/HAD-like"/>
    <property type="match status" value="1"/>
</dbReference>
<keyword evidence="1" id="KW-0378">Hydrolase</keyword>
<dbReference type="GO" id="GO:0006281">
    <property type="term" value="P:DNA repair"/>
    <property type="evidence" value="ECO:0007669"/>
    <property type="project" value="TreeGrafter"/>
</dbReference>
<gene>
    <name evidence="1" type="ORF">DX873_12015</name>
</gene>
<dbReference type="EMBL" id="QTJX01000002">
    <property type="protein sequence ID" value="RDY60058.1"/>
    <property type="molecule type" value="Genomic_DNA"/>
</dbReference>